<evidence type="ECO:0000256" key="1">
    <source>
        <dbReference type="ARBA" id="ARBA00022490"/>
    </source>
</evidence>
<dbReference type="Gene3D" id="3.10.20.10">
    <property type="match status" value="1"/>
</dbReference>
<evidence type="ECO:0000256" key="2">
    <source>
        <dbReference type="ARBA" id="ARBA00023150"/>
    </source>
</evidence>
<accession>A0A381RWP4</accession>
<dbReference type="EMBL" id="UINC01002231">
    <property type="protein sequence ID" value="SUZ94407.1"/>
    <property type="molecule type" value="Genomic_DNA"/>
</dbReference>
<name>A0A381RWP4_9ZZZZ</name>
<dbReference type="Gene3D" id="3.40.140.10">
    <property type="entry name" value="Cytidine Deaminase, domain 2"/>
    <property type="match status" value="1"/>
</dbReference>
<dbReference type="PANTHER" id="PTHR30592:SF1">
    <property type="entry name" value="SULFUR CARRIER PROTEIN FDHD"/>
    <property type="match status" value="1"/>
</dbReference>
<dbReference type="PIRSF" id="PIRSF015626">
    <property type="entry name" value="FdhD"/>
    <property type="match status" value="1"/>
</dbReference>
<evidence type="ECO:0008006" key="4">
    <source>
        <dbReference type="Google" id="ProtNLM"/>
    </source>
</evidence>
<evidence type="ECO:0000313" key="3">
    <source>
        <dbReference type="EMBL" id="SUZ94407.1"/>
    </source>
</evidence>
<dbReference type="GO" id="GO:0006777">
    <property type="term" value="P:Mo-molybdopterin cofactor biosynthetic process"/>
    <property type="evidence" value="ECO:0007669"/>
    <property type="project" value="UniProtKB-KW"/>
</dbReference>
<gene>
    <name evidence="3" type="ORF">METZ01_LOCUS47261</name>
</gene>
<dbReference type="InterPro" id="IPR003786">
    <property type="entry name" value="FdhD"/>
</dbReference>
<dbReference type="Pfam" id="PF02634">
    <property type="entry name" value="FdhD-NarQ"/>
    <property type="match status" value="1"/>
</dbReference>
<keyword evidence="1" id="KW-0963">Cytoplasm</keyword>
<dbReference type="InterPro" id="IPR016193">
    <property type="entry name" value="Cytidine_deaminase-like"/>
</dbReference>
<protein>
    <recommendedName>
        <fullName evidence="4">Sulfur carrier protein FdhD</fullName>
    </recommendedName>
</protein>
<keyword evidence="2" id="KW-0501">Molybdenum cofactor biosynthesis</keyword>
<proteinExistence type="inferred from homology"/>
<dbReference type="AlphaFoldDB" id="A0A381RWP4"/>
<dbReference type="SUPFAM" id="SSF53927">
    <property type="entry name" value="Cytidine deaminase-like"/>
    <property type="match status" value="1"/>
</dbReference>
<dbReference type="GO" id="GO:0016783">
    <property type="term" value="F:sulfurtransferase activity"/>
    <property type="evidence" value="ECO:0007669"/>
    <property type="project" value="InterPro"/>
</dbReference>
<sequence length="261" mass="27566">MSRGRTSRVFTRRIDADGSRRVPDELIVEEPLAIRLDGELVATTMRTPGDDFELAVGFCITEGVLHDVPIRTVRYCGEGPAAQAEYNDVTVDTGGRAPAPTPRLGPASSSCGICGTVAIDDLRKRLRPLDVEPFEIGVLAGLADRIDGQALFSTTGAVHAAVAFDRAGMPQVLREDIGRHNAVDKVVGRLHMDGLLPAGDLGLWVSGRASFEMAQKAWAAGFACLVAVSGPSALAVETAAVANLQLAGFARGDRLNLYTGD</sequence>
<organism evidence="3">
    <name type="scientific">marine metagenome</name>
    <dbReference type="NCBI Taxonomy" id="408172"/>
    <lineage>
        <taxon>unclassified sequences</taxon>
        <taxon>metagenomes</taxon>
        <taxon>ecological metagenomes</taxon>
    </lineage>
</organism>
<dbReference type="PANTHER" id="PTHR30592">
    <property type="entry name" value="FORMATE DEHYDROGENASE"/>
    <property type="match status" value="1"/>
</dbReference>
<dbReference type="HAMAP" id="MF_00187">
    <property type="entry name" value="FdhD"/>
    <property type="match status" value="1"/>
</dbReference>
<reference evidence="3" key="1">
    <citation type="submission" date="2018-05" db="EMBL/GenBank/DDBJ databases">
        <authorList>
            <person name="Lanie J.A."/>
            <person name="Ng W.-L."/>
            <person name="Kazmierczak K.M."/>
            <person name="Andrzejewski T.M."/>
            <person name="Davidsen T.M."/>
            <person name="Wayne K.J."/>
            <person name="Tettelin H."/>
            <person name="Glass J.I."/>
            <person name="Rusch D."/>
            <person name="Podicherti R."/>
            <person name="Tsui H.-C.T."/>
            <person name="Winkler M.E."/>
        </authorList>
    </citation>
    <scope>NUCLEOTIDE SEQUENCE</scope>
</reference>